<dbReference type="InterPro" id="IPR000182">
    <property type="entry name" value="GNAT_dom"/>
</dbReference>
<keyword evidence="2" id="KW-0012">Acyltransferase</keyword>
<reference evidence="5" key="1">
    <citation type="submission" date="2017-08" db="EMBL/GenBank/DDBJ databases">
        <authorList>
            <person name="Varghese N."/>
            <person name="Submissions S."/>
        </authorList>
    </citation>
    <scope>NUCLEOTIDE SEQUENCE [LARGE SCALE GENOMIC DNA]</scope>
    <source>
        <strain evidence="5">JC22</strain>
    </source>
</reference>
<dbReference type="Proteomes" id="UP000219636">
    <property type="component" value="Unassembled WGS sequence"/>
</dbReference>
<evidence type="ECO:0000256" key="2">
    <source>
        <dbReference type="ARBA" id="ARBA00023315"/>
    </source>
</evidence>
<organism evidence="4 5">
    <name type="scientific">Ureibacillus xyleni</name>
    <dbReference type="NCBI Taxonomy" id="614648"/>
    <lineage>
        <taxon>Bacteria</taxon>
        <taxon>Bacillati</taxon>
        <taxon>Bacillota</taxon>
        <taxon>Bacilli</taxon>
        <taxon>Bacillales</taxon>
        <taxon>Caryophanaceae</taxon>
        <taxon>Ureibacillus</taxon>
    </lineage>
</organism>
<evidence type="ECO:0000313" key="5">
    <source>
        <dbReference type="Proteomes" id="UP000219636"/>
    </source>
</evidence>
<dbReference type="PANTHER" id="PTHR43877:SF2">
    <property type="entry name" value="AMINOALKYLPHOSPHONATE N-ACETYLTRANSFERASE-RELATED"/>
    <property type="match status" value="1"/>
</dbReference>
<dbReference type="SUPFAM" id="SSF55729">
    <property type="entry name" value="Acyl-CoA N-acyltransferases (Nat)"/>
    <property type="match status" value="1"/>
</dbReference>
<feature type="domain" description="N-acetyltransferase" evidence="3">
    <location>
        <begin position="23"/>
        <end position="169"/>
    </location>
</feature>
<dbReference type="AlphaFoldDB" id="A0A285SET2"/>
<evidence type="ECO:0000256" key="1">
    <source>
        <dbReference type="ARBA" id="ARBA00022679"/>
    </source>
</evidence>
<name>A0A285SET2_9BACL</name>
<proteinExistence type="predicted"/>
<dbReference type="GO" id="GO:0016747">
    <property type="term" value="F:acyltransferase activity, transferring groups other than amino-acyl groups"/>
    <property type="evidence" value="ECO:0007669"/>
    <property type="project" value="InterPro"/>
</dbReference>
<accession>A0A285SET2</accession>
<gene>
    <name evidence="4" type="ORF">SAMN05880501_104267</name>
</gene>
<evidence type="ECO:0000259" key="3">
    <source>
        <dbReference type="PROSITE" id="PS51186"/>
    </source>
</evidence>
<dbReference type="InterPro" id="IPR016181">
    <property type="entry name" value="Acyl_CoA_acyltransferase"/>
</dbReference>
<dbReference type="Gene3D" id="3.40.630.30">
    <property type="match status" value="1"/>
</dbReference>
<dbReference type="CDD" id="cd04301">
    <property type="entry name" value="NAT_SF"/>
    <property type="match status" value="1"/>
</dbReference>
<keyword evidence="1 4" id="KW-0808">Transferase</keyword>
<keyword evidence="5" id="KW-1185">Reference proteome</keyword>
<evidence type="ECO:0000313" key="4">
    <source>
        <dbReference type="EMBL" id="SOC06394.1"/>
    </source>
</evidence>
<dbReference type="PROSITE" id="PS51186">
    <property type="entry name" value="GNAT"/>
    <property type="match status" value="1"/>
</dbReference>
<dbReference type="Pfam" id="PF00583">
    <property type="entry name" value="Acetyltransf_1"/>
    <property type="match status" value="1"/>
</dbReference>
<protein>
    <submittedName>
        <fullName evidence="4">GNAT family acetyltransferase</fullName>
    </submittedName>
</protein>
<dbReference type="InterPro" id="IPR050832">
    <property type="entry name" value="Bact_Acetyltransf"/>
</dbReference>
<dbReference type="PANTHER" id="PTHR43877">
    <property type="entry name" value="AMINOALKYLPHOSPHONATE N-ACETYLTRANSFERASE-RELATED-RELATED"/>
    <property type="match status" value="1"/>
</dbReference>
<dbReference type="EMBL" id="OBMQ01000004">
    <property type="protein sequence ID" value="SOC06394.1"/>
    <property type="molecule type" value="Genomic_DNA"/>
</dbReference>
<sequence>MGWECNNNINYPKCIIEWEGFKMEIYQATMEDLEGVAKLFNLYRMFYEQTSDIEGASAYIKKRFENKESVIFVVKDGLEYVGFTQLYPTFSSISMKRAWILNDLYVDAAARNQGIGEMLLQKVKEHGIQTGAKSISLSTAPDNYSAQKLYEKNGYVRDSQFYQYELSLF</sequence>